<accession>A0ACB7TNZ7</accession>
<organism evidence="1 2">
    <name type="scientific">Hyalomma asiaticum</name>
    <name type="common">Tick</name>
    <dbReference type="NCBI Taxonomy" id="266040"/>
    <lineage>
        <taxon>Eukaryota</taxon>
        <taxon>Metazoa</taxon>
        <taxon>Ecdysozoa</taxon>
        <taxon>Arthropoda</taxon>
        <taxon>Chelicerata</taxon>
        <taxon>Arachnida</taxon>
        <taxon>Acari</taxon>
        <taxon>Parasitiformes</taxon>
        <taxon>Ixodida</taxon>
        <taxon>Ixodoidea</taxon>
        <taxon>Ixodidae</taxon>
        <taxon>Hyalomminae</taxon>
        <taxon>Hyalomma</taxon>
    </lineage>
</organism>
<sequence length="259" mass="28320">MNTAGAPARRRGRAWRRRAQRRGRRGASPVITRLSLERQLGLPPPVPQVSVSDLFNSVPPLLQSPSGVYRHVVEGYIVQESCTPFTTRLSLEARPESEQAVRDRRPGQQPCAAADPDILPASDSEMATPPPPTVAQDASDRTPAVTFVSPDRPISHPARSETQLCPGADNVQPTPPQEHEHAVQQEETRQHEQRYVFVGRQAGRHRDPNRSVPSSTVVSHCLPNVASRSTNRVTAGNDGIVLDVPCPHCPSNTIVNIVH</sequence>
<evidence type="ECO:0000313" key="1">
    <source>
        <dbReference type="EMBL" id="KAH6947749.1"/>
    </source>
</evidence>
<protein>
    <submittedName>
        <fullName evidence="1">Uncharacterized protein</fullName>
    </submittedName>
</protein>
<keyword evidence="2" id="KW-1185">Reference proteome</keyword>
<gene>
    <name evidence="1" type="ORF">HPB50_021125</name>
</gene>
<proteinExistence type="predicted"/>
<name>A0ACB7TNZ7_HYAAI</name>
<reference evidence="1" key="1">
    <citation type="submission" date="2020-05" db="EMBL/GenBank/DDBJ databases">
        <title>Large-scale comparative analyses of tick genomes elucidate their genetic diversity and vector capacities.</title>
        <authorList>
            <person name="Jia N."/>
            <person name="Wang J."/>
            <person name="Shi W."/>
            <person name="Du L."/>
            <person name="Sun Y."/>
            <person name="Zhan W."/>
            <person name="Jiang J."/>
            <person name="Wang Q."/>
            <person name="Zhang B."/>
            <person name="Ji P."/>
            <person name="Sakyi L.B."/>
            <person name="Cui X."/>
            <person name="Yuan T."/>
            <person name="Jiang B."/>
            <person name="Yang W."/>
            <person name="Lam T.T.-Y."/>
            <person name="Chang Q."/>
            <person name="Ding S."/>
            <person name="Wang X."/>
            <person name="Zhu J."/>
            <person name="Ruan X."/>
            <person name="Zhao L."/>
            <person name="Wei J."/>
            <person name="Que T."/>
            <person name="Du C."/>
            <person name="Cheng J."/>
            <person name="Dai P."/>
            <person name="Han X."/>
            <person name="Huang E."/>
            <person name="Gao Y."/>
            <person name="Liu J."/>
            <person name="Shao H."/>
            <person name="Ye R."/>
            <person name="Li L."/>
            <person name="Wei W."/>
            <person name="Wang X."/>
            <person name="Wang C."/>
            <person name="Yang T."/>
            <person name="Huo Q."/>
            <person name="Li W."/>
            <person name="Guo W."/>
            <person name="Chen H."/>
            <person name="Zhou L."/>
            <person name="Ni X."/>
            <person name="Tian J."/>
            <person name="Zhou Y."/>
            <person name="Sheng Y."/>
            <person name="Liu T."/>
            <person name="Pan Y."/>
            <person name="Xia L."/>
            <person name="Li J."/>
            <person name="Zhao F."/>
            <person name="Cao W."/>
        </authorList>
    </citation>
    <scope>NUCLEOTIDE SEQUENCE</scope>
    <source>
        <strain evidence="1">Hyas-2018</strain>
    </source>
</reference>
<dbReference type="EMBL" id="CM023481">
    <property type="protein sequence ID" value="KAH6947749.1"/>
    <property type="molecule type" value="Genomic_DNA"/>
</dbReference>
<dbReference type="Proteomes" id="UP000821845">
    <property type="component" value="Chromosome 1"/>
</dbReference>
<evidence type="ECO:0000313" key="2">
    <source>
        <dbReference type="Proteomes" id="UP000821845"/>
    </source>
</evidence>
<comment type="caution">
    <text evidence="1">The sequence shown here is derived from an EMBL/GenBank/DDBJ whole genome shotgun (WGS) entry which is preliminary data.</text>
</comment>